<keyword evidence="3" id="KW-0808">Transferase</keyword>
<dbReference type="EMBL" id="BSET01000001">
    <property type="protein sequence ID" value="GLK00701.1"/>
    <property type="molecule type" value="Genomic_DNA"/>
</dbReference>
<protein>
    <recommendedName>
        <fullName evidence="7">Cellulose synthase/poly-beta-1,6-N-acetylglucosamine synthase-like glycosyltransferase</fullName>
    </recommendedName>
</protein>
<dbReference type="Pfam" id="PF13641">
    <property type="entry name" value="Glyco_tranf_2_3"/>
    <property type="match status" value="1"/>
</dbReference>
<reference evidence="5" key="2">
    <citation type="submission" date="2023-01" db="EMBL/GenBank/DDBJ databases">
        <authorList>
            <person name="Sun Q."/>
            <person name="Evtushenko L."/>
        </authorList>
    </citation>
    <scope>NUCLEOTIDE SEQUENCE</scope>
    <source>
        <strain evidence="5">VKM Ac-1958</strain>
    </source>
</reference>
<dbReference type="AlphaFoldDB" id="A0A9W6HPV0"/>
<evidence type="ECO:0000256" key="1">
    <source>
        <dbReference type="ARBA" id="ARBA00006739"/>
    </source>
</evidence>
<organism evidence="5 6">
    <name type="scientific">Microbacterium keratanolyticum</name>
    <dbReference type="NCBI Taxonomy" id="67574"/>
    <lineage>
        <taxon>Bacteria</taxon>
        <taxon>Bacillati</taxon>
        <taxon>Actinomycetota</taxon>
        <taxon>Actinomycetes</taxon>
        <taxon>Micrococcales</taxon>
        <taxon>Microbacteriaceae</taxon>
        <taxon>Microbacterium</taxon>
    </lineage>
</organism>
<evidence type="ECO:0000313" key="5">
    <source>
        <dbReference type="EMBL" id="GLK00701.1"/>
    </source>
</evidence>
<keyword evidence="4" id="KW-0812">Transmembrane</keyword>
<dbReference type="GO" id="GO:0016757">
    <property type="term" value="F:glycosyltransferase activity"/>
    <property type="evidence" value="ECO:0007669"/>
    <property type="project" value="UniProtKB-KW"/>
</dbReference>
<comment type="caution">
    <text evidence="5">The sequence shown here is derived from an EMBL/GenBank/DDBJ whole genome shotgun (WGS) entry which is preliminary data.</text>
</comment>
<evidence type="ECO:0000313" key="6">
    <source>
        <dbReference type="Proteomes" id="UP001142325"/>
    </source>
</evidence>
<accession>A0A9W6HPV0</accession>
<feature type="transmembrane region" description="Helical" evidence="4">
    <location>
        <begin position="9"/>
        <end position="28"/>
    </location>
</feature>
<dbReference type="PANTHER" id="PTHR43630">
    <property type="entry name" value="POLY-BETA-1,6-N-ACETYL-D-GLUCOSAMINE SYNTHASE"/>
    <property type="match status" value="1"/>
</dbReference>
<feature type="transmembrane region" description="Helical" evidence="4">
    <location>
        <begin position="375"/>
        <end position="394"/>
    </location>
</feature>
<evidence type="ECO:0000256" key="4">
    <source>
        <dbReference type="SAM" id="Phobius"/>
    </source>
</evidence>
<keyword evidence="2" id="KW-0328">Glycosyltransferase</keyword>
<evidence type="ECO:0008006" key="7">
    <source>
        <dbReference type="Google" id="ProtNLM"/>
    </source>
</evidence>
<dbReference type="Proteomes" id="UP001142325">
    <property type="component" value="Unassembled WGS sequence"/>
</dbReference>
<name>A0A9W6HPV0_9MICO</name>
<sequence length="480" mass="53092">MNKFFQRGVGLIVIVVVLAAAGLLWWGVAITHPPTLWDYGQLTLGGIWTVYYNSELPNLWVLGIALTLALIMVVFVVVSERVVANRYRRAGSERVNLPLAPRVVMERTRGKFAGEVTVTVLIPAHNEEASIGHTLTSLQRQSRPPSRVLVVADNCTDGTVDVARAHGADVFETVGNTHKKGGALNQALRDLLPTLGDNDTVMIMDADSQIGDEFLEVAAQRFTGDRALMAVGGLFEGEDGHGLLGQFQRNEYFRYMREIKRRRGRVFVLTGTASIFRSAALRAIADARGTLIPGTTGEVYDTAALTEDNELTIAIKSLGGLTVSPMECTVVTELMPSWRMLWAQRLRWQRGALENLGAYGITPQTLRYWAQQISIGYGVIALFAYFLLFGLMLVAMDTWIWFPFWLGIGAVFAVERVITVWRGGWRARLVAVLVFPELVYDCFLNLAFLKGVFEIAFGRSATWKHVDHGAKAGTKAEVAR</sequence>
<keyword evidence="6" id="KW-1185">Reference proteome</keyword>
<evidence type="ECO:0000256" key="2">
    <source>
        <dbReference type="ARBA" id="ARBA00022676"/>
    </source>
</evidence>
<feature type="transmembrane region" description="Helical" evidence="4">
    <location>
        <begin position="59"/>
        <end position="79"/>
    </location>
</feature>
<comment type="similarity">
    <text evidence="1">Belongs to the glycosyltransferase 2 family.</text>
</comment>
<proteinExistence type="inferred from homology"/>
<reference evidence="5" key="1">
    <citation type="journal article" date="2014" name="Int. J. Syst. Evol. Microbiol.">
        <title>Complete genome sequence of Corynebacterium casei LMG S-19264T (=DSM 44701T), isolated from a smear-ripened cheese.</title>
        <authorList>
            <consortium name="US DOE Joint Genome Institute (JGI-PGF)"/>
            <person name="Walter F."/>
            <person name="Albersmeier A."/>
            <person name="Kalinowski J."/>
            <person name="Ruckert C."/>
        </authorList>
    </citation>
    <scope>NUCLEOTIDE SEQUENCE</scope>
    <source>
        <strain evidence="5">VKM Ac-1958</strain>
    </source>
</reference>
<dbReference type="Gene3D" id="3.90.550.10">
    <property type="entry name" value="Spore Coat Polysaccharide Biosynthesis Protein SpsA, Chain A"/>
    <property type="match status" value="1"/>
</dbReference>
<dbReference type="PANTHER" id="PTHR43630:SF1">
    <property type="entry name" value="POLY-BETA-1,6-N-ACETYL-D-GLUCOSAMINE SYNTHASE"/>
    <property type="match status" value="1"/>
</dbReference>
<keyword evidence="4" id="KW-1133">Transmembrane helix</keyword>
<evidence type="ECO:0000256" key="3">
    <source>
        <dbReference type="ARBA" id="ARBA00022679"/>
    </source>
</evidence>
<dbReference type="CDD" id="cd06423">
    <property type="entry name" value="CESA_like"/>
    <property type="match status" value="1"/>
</dbReference>
<dbReference type="InterPro" id="IPR029044">
    <property type="entry name" value="Nucleotide-diphossugar_trans"/>
</dbReference>
<feature type="transmembrane region" description="Helical" evidence="4">
    <location>
        <begin position="400"/>
        <end position="418"/>
    </location>
</feature>
<dbReference type="RefSeq" id="WP_271171461.1">
    <property type="nucleotide sequence ID" value="NZ_BAAAUM010000001.1"/>
</dbReference>
<keyword evidence="4" id="KW-0472">Membrane</keyword>
<gene>
    <name evidence="5" type="ORF">GCM10017596_04160</name>
</gene>
<dbReference type="SUPFAM" id="SSF53448">
    <property type="entry name" value="Nucleotide-diphospho-sugar transferases"/>
    <property type="match status" value="1"/>
</dbReference>